<dbReference type="CDD" id="cd18587">
    <property type="entry name" value="ABC_6TM_LapB_like"/>
    <property type="match status" value="1"/>
</dbReference>
<evidence type="ECO:0000256" key="9">
    <source>
        <dbReference type="ARBA" id="ARBA00022989"/>
    </source>
</evidence>
<dbReference type="NCBIfam" id="TIGR03375">
    <property type="entry name" value="type_I_sec_LssB"/>
    <property type="match status" value="1"/>
</dbReference>
<dbReference type="SUPFAM" id="SSF52540">
    <property type="entry name" value="P-loop containing nucleoside triphosphate hydrolases"/>
    <property type="match status" value="1"/>
</dbReference>
<dbReference type="PROSITE" id="PS50929">
    <property type="entry name" value="ABC_TM1F"/>
    <property type="match status" value="1"/>
</dbReference>
<dbReference type="GO" id="GO:0008233">
    <property type="term" value="F:peptidase activity"/>
    <property type="evidence" value="ECO:0007669"/>
    <property type="project" value="InterPro"/>
</dbReference>
<dbReference type="PANTHER" id="PTHR24221">
    <property type="entry name" value="ATP-BINDING CASSETTE SUB-FAMILY B"/>
    <property type="match status" value="1"/>
</dbReference>
<keyword evidence="9 15" id="KW-1133">Transmembrane helix</keyword>
<evidence type="ECO:0000256" key="12">
    <source>
        <dbReference type="ARBA" id="ARBA00061173"/>
    </source>
</evidence>
<dbReference type="PATRIC" id="fig|396596.7.peg.1475"/>
<keyword evidence="4" id="KW-0997">Cell inner membrane</keyword>
<evidence type="ECO:0000256" key="8">
    <source>
        <dbReference type="ARBA" id="ARBA00022840"/>
    </source>
</evidence>
<name>B1FP23_9BURK</name>
<dbReference type="GO" id="GO:0006508">
    <property type="term" value="P:proteolysis"/>
    <property type="evidence" value="ECO:0007669"/>
    <property type="project" value="InterPro"/>
</dbReference>
<keyword evidence="6" id="KW-0354">Hemolysis</keyword>
<evidence type="ECO:0000256" key="7">
    <source>
        <dbReference type="ARBA" id="ARBA00022741"/>
    </source>
</evidence>
<dbReference type="RefSeq" id="WP_006754944.1">
    <property type="nucleotide sequence ID" value="NZ_ABLC01000252.1"/>
</dbReference>
<dbReference type="AlphaFoldDB" id="B1FP23"/>
<feature type="transmembrane region" description="Helical" evidence="15">
    <location>
        <begin position="402"/>
        <end position="426"/>
    </location>
</feature>
<evidence type="ECO:0000256" key="13">
    <source>
        <dbReference type="ARBA" id="ARBA00072252"/>
    </source>
</evidence>
<dbReference type="GO" id="GO:0016887">
    <property type="term" value="F:ATP hydrolysis activity"/>
    <property type="evidence" value="ECO:0007669"/>
    <property type="project" value="InterPro"/>
</dbReference>
<comment type="caution">
    <text evidence="19">The sequence shown here is derived from an EMBL/GenBank/DDBJ whole genome shotgun (WGS) entry which is preliminary data.</text>
</comment>
<feature type="domain" description="Peptidase C39" evidence="18">
    <location>
        <begin position="18"/>
        <end position="147"/>
    </location>
</feature>
<dbReference type="InterPro" id="IPR039421">
    <property type="entry name" value="Type_1_exporter"/>
</dbReference>
<dbReference type="PROSITE" id="PS50990">
    <property type="entry name" value="PEPTIDASE_C39"/>
    <property type="match status" value="1"/>
</dbReference>
<evidence type="ECO:0000259" key="18">
    <source>
        <dbReference type="PROSITE" id="PS50990"/>
    </source>
</evidence>
<evidence type="ECO:0000313" key="19">
    <source>
        <dbReference type="EMBL" id="EDT00694.1"/>
    </source>
</evidence>
<keyword evidence="6" id="KW-0204">Cytolysis</keyword>
<evidence type="ECO:0000256" key="10">
    <source>
        <dbReference type="ARBA" id="ARBA00023136"/>
    </source>
</evidence>
<reference evidence="19 20" key="1">
    <citation type="submission" date="2008-03" db="EMBL/GenBank/DDBJ databases">
        <title>Sequencing of the draft genome and assembly of Burkholderia ambifaria IOP40-10.</title>
        <authorList>
            <consortium name="US DOE Joint Genome Institute (JGI-PGF)"/>
            <person name="Copeland A."/>
            <person name="Lucas S."/>
            <person name="Lapidus A."/>
            <person name="Glavina del Rio T."/>
            <person name="Dalin E."/>
            <person name="Tice H."/>
            <person name="Bruce D."/>
            <person name="Goodwin L."/>
            <person name="Pitluck S."/>
            <person name="Larimer F."/>
            <person name="Land M.L."/>
            <person name="Hauser L."/>
            <person name="Tiedje J."/>
            <person name="Richardson P."/>
        </authorList>
    </citation>
    <scope>NUCLEOTIDE SEQUENCE [LARGE SCALE GENOMIC DNA]</scope>
    <source>
        <strain evidence="19 20">IOP40-10</strain>
    </source>
</reference>
<keyword evidence="8" id="KW-0067">ATP-binding</keyword>
<dbReference type="GO" id="GO:0140359">
    <property type="term" value="F:ABC-type transporter activity"/>
    <property type="evidence" value="ECO:0007669"/>
    <property type="project" value="InterPro"/>
</dbReference>
<dbReference type="PROSITE" id="PS50893">
    <property type="entry name" value="ABC_TRANSPORTER_2"/>
    <property type="match status" value="1"/>
</dbReference>
<dbReference type="GO" id="GO:0031640">
    <property type="term" value="P:killing of cells of another organism"/>
    <property type="evidence" value="ECO:0007669"/>
    <property type="project" value="UniProtKB-KW"/>
</dbReference>
<dbReference type="InterPro" id="IPR003593">
    <property type="entry name" value="AAA+_ATPase"/>
</dbReference>
<evidence type="ECO:0000256" key="5">
    <source>
        <dbReference type="ARBA" id="ARBA00022692"/>
    </source>
</evidence>
<evidence type="ECO:0000259" key="17">
    <source>
        <dbReference type="PROSITE" id="PS50929"/>
    </source>
</evidence>
<keyword evidence="5 15" id="KW-0812">Transmembrane</keyword>
<evidence type="ECO:0000256" key="11">
    <source>
        <dbReference type="ARBA" id="ARBA00055355"/>
    </source>
</evidence>
<dbReference type="Gene3D" id="3.40.50.300">
    <property type="entry name" value="P-loop containing nucleotide triphosphate hydrolases"/>
    <property type="match status" value="1"/>
</dbReference>
<dbReference type="InterPro" id="IPR017750">
    <property type="entry name" value="ATPase_T1SS"/>
</dbReference>
<proteinExistence type="inferred from homology"/>
<dbReference type="FunFam" id="3.40.50.300:FF:000299">
    <property type="entry name" value="ABC transporter ATP-binding protein/permease"/>
    <property type="match status" value="1"/>
</dbReference>
<dbReference type="PROSITE" id="PS00211">
    <property type="entry name" value="ABC_TRANSPORTER_1"/>
    <property type="match status" value="1"/>
</dbReference>
<dbReference type="Gene3D" id="3.90.70.10">
    <property type="entry name" value="Cysteine proteinases"/>
    <property type="match status" value="1"/>
</dbReference>
<feature type="region of interest" description="Disordered" evidence="14">
    <location>
        <begin position="725"/>
        <end position="778"/>
    </location>
</feature>
<feature type="transmembrane region" description="Helical" evidence="15">
    <location>
        <begin position="179"/>
        <end position="200"/>
    </location>
</feature>
<feature type="transmembrane region" description="Helical" evidence="15">
    <location>
        <begin position="320"/>
        <end position="340"/>
    </location>
</feature>
<dbReference type="InterPro" id="IPR027417">
    <property type="entry name" value="P-loop_NTPase"/>
</dbReference>
<dbReference type="PANTHER" id="PTHR24221:SF248">
    <property type="entry name" value="ABC TRANSPORTER TRANSMEMBRANE REGION"/>
    <property type="match status" value="1"/>
</dbReference>
<dbReference type="GO" id="GO:0034040">
    <property type="term" value="F:ATPase-coupled lipid transmembrane transporter activity"/>
    <property type="evidence" value="ECO:0007669"/>
    <property type="project" value="TreeGrafter"/>
</dbReference>
<evidence type="ECO:0000256" key="14">
    <source>
        <dbReference type="SAM" id="MobiDB-lite"/>
    </source>
</evidence>
<dbReference type="Gene3D" id="1.20.1560.10">
    <property type="entry name" value="ABC transporter type 1, transmembrane domain"/>
    <property type="match status" value="1"/>
</dbReference>
<evidence type="ECO:0000256" key="2">
    <source>
        <dbReference type="ARBA" id="ARBA00022448"/>
    </source>
</evidence>
<feature type="transmembrane region" description="Helical" evidence="15">
    <location>
        <begin position="212"/>
        <end position="230"/>
    </location>
</feature>
<dbReference type="Pfam" id="PF00005">
    <property type="entry name" value="ABC_tran"/>
    <property type="match status" value="1"/>
</dbReference>
<keyword evidence="7" id="KW-0547">Nucleotide-binding</keyword>
<dbReference type="InterPro" id="IPR017871">
    <property type="entry name" value="ABC_transporter-like_CS"/>
</dbReference>
<keyword evidence="10 15" id="KW-0472">Membrane</keyword>
<dbReference type="InterPro" id="IPR003439">
    <property type="entry name" value="ABC_transporter-like_ATP-bd"/>
</dbReference>
<dbReference type="Proteomes" id="UP000005463">
    <property type="component" value="Unassembled WGS sequence"/>
</dbReference>
<dbReference type="EMBL" id="ABLC01000252">
    <property type="protein sequence ID" value="EDT00694.1"/>
    <property type="molecule type" value="Genomic_DNA"/>
</dbReference>
<dbReference type="SMART" id="SM00382">
    <property type="entry name" value="AAA"/>
    <property type="match status" value="1"/>
</dbReference>
<feature type="domain" description="ABC transmembrane type-1" evidence="17">
    <location>
        <begin position="183"/>
        <end position="461"/>
    </location>
</feature>
<feature type="transmembrane region" description="Helical" evidence="15">
    <location>
        <begin position="289"/>
        <end position="314"/>
    </location>
</feature>
<feature type="domain" description="ABC transporter" evidence="16">
    <location>
        <begin position="495"/>
        <end position="734"/>
    </location>
</feature>
<sequence length="778" mass="83388">MNAQPSDTGGGNEPNLPDTLTNDSLLDSIAWLCAHYGFGRSHAVLVSGLAKYGALTPLLAIEALTQAGLAAKLVERPLAQLPEHLLPVVLLRRNGSACVLLGWRIDDSTGPEAQVRFRVMQPELGEGPVECTEAELSETYSGYAMLVKPAAKVDARPDDLPTEPAGHWLLRTLWRYRSYYASAAVGAFLINVLGLASVFFTMNVYDRVVPNQAYVTLWSLAIGVALAMLMEAVSRHVRAHVLDTAGKKADLVLGSLLFRQALAVRMERRPASAGSFAYRLREFESVRDFATSATLSAVSDLPFVFLFVGVVFAVGGPLGWIPLLMIPLIVGLGAMVQWPLARAMRENLREASLKQGVLIESIDGLETLKAVSGEGAMRHRWDAFSAKTAAASMQSRQLSSMATSCVSFLQQMQTVVIVIFGVYLIGEGKLTQGALIGSVMLAGRVTAPLGQVMGLALRFQQAKTAMHSLNELMAMPVEHEPGQDYLAQPQLSGHVKLDGVSFAYPAAGHQQNAPALDQVSVEIRPGERVAILGRVGSGKSTLLRLIARLYQPTEGKLLADGLDAAQIAPADWRRAFGYVGQDSRLFYGTLRENVTIGRPDVPATELLRVLQLTGLDALVARHPLGVNLQVGENGRDLSGGQRQLVALARSLIARPRTLLLDEPTSAMDTQTESLFIEHLKQASAGQTLVVVTHRTSLLPLVDRIVIIDQGKVVMDGEKAQVLAALSGQPETGERHAPPESQRNRATKVRVVERGAGAGAPAANQAAAVGQSAPVAEAS</sequence>
<comment type="subcellular location">
    <subcellularLocation>
        <location evidence="1">Cell membrane</location>
        <topology evidence="1">Multi-pass membrane protein</topology>
    </subcellularLocation>
</comment>
<keyword evidence="3" id="KW-1003">Cell membrane</keyword>
<dbReference type="SUPFAM" id="SSF90123">
    <property type="entry name" value="ABC transporter transmembrane region"/>
    <property type="match status" value="1"/>
</dbReference>
<gene>
    <name evidence="19" type="ORF">BamIOP4010DRAFT_5784</name>
</gene>
<accession>B1FP23</accession>
<organism evidence="19 20">
    <name type="scientific">Burkholderia ambifaria IOP40-10</name>
    <dbReference type="NCBI Taxonomy" id="396596"/>
    <lineage>
        <taxon>Bacteria</taxon>
        <taxon>Pseudomonadati</taxon>
        <taxon>Pseudomonadota</taxon>
        <taxon>Betaproteobacteria</taxon>
        <taxon>Burkholderiales</taxon>
        <taxon>Burkholderiaceae</taxon>
        <taxon>Burkholderia</taxon>
        <taxon>Burkholderia cepacia complex</taxon>
    </lineage>
</organism>
<feature type="compositionally biased region" description="Low complexity" evidence="14">
    <location>
        <begin position="758"/>
        <end position="772"/>
    </location>
</feature>
<protein>
    <recommendedName>
        <fullName evidence="13">Cyclolysin secretion/processing ATP-binding protein CyaB</fullName>
    </recommendedName>
</protein>
<evidence type="ECO:0000256" key="1">
    <source>
        <dbReference type="ARBA" id="ARBA00004651"/>
    </source>
</evidence>
<comment type="similarity">
    <text evidence="12">Belongs to the ABC transporter superfamily. Cyclolysin exporter (TC 3.A.1.109.2) family.</text>
</comment>
<evidence type="ECO:0000313" key="20">
    <source>
        <dbReference type="Proteomes" id="UP000005463"/>
    </source>
</evidence>
<evidence type="ECO:0000256" key="15">
    <source>
        <dbReference type="SAM" id="Phobius"/>
    </source>
</evidence>
<evidence type="ECO:0000259" key="16">
    <source>
        <dbReference type="PROSITE" id="PS50893"/>
    </source>
</evidence>
<dbReference type="Pfam" id="PF00664">
    <property type="entry name" value="ABC_membrane"/>
    <property type="match status" value="1"/>
</dbReference>
<dbReference type="GO" id="GO:0005524">
    <property type="term" value="F:ATP binding"/>
    <property type="evidence" value="ECO:0007669"/>
    <property type="project" value="UniProtKB-KW"/>
</dbReference>
<keyword evidence="2" id="KW-0813">Transport</keyword>
<evidence type="ECO:0000256" key="6">
    <source>
        <dbReference type="ARBA" id="ARBA00022735"/>
    </source>
</evidence>
<comment type="function">
    <text evidence="11">Involved in the export of calmodulin-sensitive adenylate cyclase-hemolysin (cyclolysin).</text>
</comment>
<evidence type="ECO:0000256" key="3">
    <source>
        <dbReference type="ARBA" id="ARBA00022475"/>
    </source>
</evidence>
<dbReference type="GO" id="GO:0005886">
    <property type="term" value="C:plasma membrane"/>
    <property type="evidence" value="ECO:0007669"/>
    <property type="project" value="UniProtKB-SubCell"/>
</dbReference>
<evidence type="ECO:0000256" key="4">
    <source>
        <dbReference type="ARBA" id="ARBA00022519"/>
    </source>
</evidence>
<dbReference type="InterPro" id="IPR005074">
    <property type="entry name" value="Peptidase_C39"/>
</dbReference>
<dbReference type="InterPro" id="IPR036640">
    <property type="entry name" value="ABC1_TM_sf"/>
</dbReference>
<dbReference type="InterPro" id="IPR011527">
    <property type="entry name" value="ABC1_TM_dom"/>
</dbReference>